<feature type="region of interest" description="Disordered" evidence="8">
    <location>
        <begin position="771"/>
        <end position="797"/>
    </location>
</feature>
<evidence type="ECO:0000313" key="12">
    <source>
        <dbReference type="EMBL" id="RYB05579.1"/>
    </source>
</evidence>
<evidence type="ECO:0000256" key="7">
    <source>
        <dbReference type="SAM" id="Coils"/>
    </source>
</evidence>
<evidence type="ECO:0000259" key="10">
    <source>
        <dbReference type="PROSITE" id="PS50109"/>
    </source>
</evidence>
<dbReference type="Pfam" id="PF08447">
    <property type="entry name" value="PAS_3"/>
    <property type="match status" value="1"/>
</dbReference>
<dbReference type="InterPro" id="IPR005467">
    <property type="entry name" value="His_kinase_dom"/>
</dbReference>
<dbReference type="EMBL" id="QYBC01000006">
    <property type="protein sequence ID" value="RYB05579.1"/>
    <property type="molecule type" value="Genomic_DNA"/>
</dbReference>
<dbReference type="Proteomes" id="UP000289411">
    <property type="component" value="Unassembled WGS sequence"/>
</dbReference>
<accession>A0A4Q2RFC6</accession>
<feature type="coiled-coil region" evidence="7">
    <location>
        <begin position="477"/>
        <end position="532"/>
    </location>
</feature>
<dbReference type="SUPFAM" id="SSF47384">
    <property type="entry name" value="Homodimeric domain of signal transducing histidine kinase"/>
    <property type="match status" value="1"/>
</dbReference>
<dbReference type="InterPro" id="IPR001610">
    <property type="entry name" value="PAC"/>
</dbReference>
<keyword evidence="9" id="KW-1133">Transmembrane helix</keyword>
<dbReference type="InterPro" id="IPR036097">
    <property type="entry name" value="HisK_dim/P_sf"/>
</dbReference>
<dbReference type="Gene3D" id="3.30.450.20">
    <property type="entry name" value="PAS domain"/>
    <property type="match status" value="2"/>
</dbReference>
<protein>
    <recommendedName>
        <fullName evidence="2">histidine kinase</fullName>
        <ecNumber evidence="2">2.7.13.3</ecNumber>
    </recommendedName>
</protein>
<sequence>MARANAANGSAHAGTLQGLARALTQPGHLRMAEYEPWLRRLVPLLVAVFMTVLAVGAIIQCRDARDRAVNDAVGDLEMVATLAAGQLNAAMAHHPGLKPAEALEQLMPGRALTAGRQILVSDLDGNVVAAVPPLVAGRRALADLLGPTQPLTVFADKAGVLRIDLADGQDVLAVVRQLAPPYGQIAVIHPMADLLSEWRAASFRSGFLLFSTAFVLTVIAMAYFWQTNRAVEVEAIHARVHGRIDTALNRGRCGLWDWDLARGRIYWSASMYAMLDMQARSEFMSFGEVNALVHPQDGDLSRLAETVAGSRSNAIDHVFRLRNSRGAWVWLRARAELVREGTGSELHLVGIAVDISDEKRLAERSATADVRLRDAIEAISEAFVLWDADNRLVTCNSKFLALHELKPDTVRVGTPYGLLIANATPPLIQTQISLGESPRGGARTYEAQLGDNRWLQINERRTKDGGYVSVGTDITALKRHEEQLMDSERRLMATIADLRRSRQALETQAQQLAELAERHAEKQAEAETANRAKSEFLANMSHELRTPLNAIIGFSELMGAETFGPLGSAKYVDYAGDIATSGRYLLAVISDVLEMARLDSGRVRIEPASLDATAVLQANFAEVREAAAIKQIALMADVDPRTTLHADAASLHKILSALVGNAIKFTGTGGQVGVRIRPAKGGTNLFVEDDGIGIAPAALAIIGRPFAQAGATMSDGMKGSGLGLAIARSLVEMHGGALRIRSLPGRGTIVMIHLPGPPPPLSAPRLAYARPASPLAQSGPSHGPRRVIGASTKEHVA</sequence>
<evidence type="ECO:0000256" key="6">
    <source>
        <dbReference type="ARBA" id="ARBA00023012"/>
    </source>
</evidence>
<reference evidence="12 13" key="2">
    <citation type="submission" date="2019-02" db="EMBL/GenBank/DDBJ databases">
        <title>'Lichenibacterium ramalinii' gen. nov. sp. nov., 'Lichenibacterium minor' gen. nov. sp. nov.</title>
        <authorList>
            <person name="Pankratov T."/>
        </authorList>
    </citation>
    <scope>NUCLEOTIDE SEQUENCE [LARGE SCALE GENOMIC DNA]</scope>
    <source>
        <strain evidence="12 13">RmlP001</strain>
    </source>
</reference>
<feature type="domain" description="Histidine kinase" evidence="10">
    <location>
        <begin position="539"/>
        <end position="758"/>
    </location>
</feature>
<dbReference type="InterPro" id="IPR000014">
    <property type="entry name" value="PAS"/>
</dbReference>
<comment type="catalytic activity">
    <reaction evidence="1">
        <text>ATP + protein L-histidine = ADP + protein N-phospho-L-histidine.</text>
        <dbReference type="EC" id="2.7.13.3"/>
    </reaction>
</comment>
<evidence type="ECO:0000256" key="4">
    <source>
        <dbReference type="ARBA" id="ARBA00022679"/>
    </source>
</evidence>
<evidence type="ECO:0000259" key="11">
    <source>
        <dbReference type="PROSITE" id="PS50113"/>
    </source>
</evidence>
<dbReference type="Gene3D" id="1.10.287.130">
    <property type="match status" value="1"/>
</dbReference>
<proteinExistence type="predicted"/>
<feature type="transmembrane region" description="Helical" evidence="9">
    <location>
        <begin position="41"/>
        <end position="59"/>
    </location>
</feature>
<keyword evidence="6" id="KW-0902">Two-component regulatory system</keyword>
<keyword evidence="3" id="KW-0597">Phosphoprotein</keyword>
<dbReference type="Gene3D" id="3.30.565.10">
    <property type="entry name" value="Histidine kinase-like ATPase, C-terminal domain"/>
    <property type="match status" value="1"/>
</dbReference>
<evidence type="ECO:0000256" key="1">
    <source>
        <dbReference type="ARBA" id="ARBA00000085"/>
    </source>
</evidence>
<dbReference type="CDD" id="cd00082">
    <property type="entry name" value="HisKA"/>
    <property type="match status" value="1"/>
</dbReference>
<dbReference type="SMART" id="SM00086">
    <property type="entry name" value="PAC"/>
    <property type="match status" value="1"/>
</dbReference>
<keyword evidence="9" id="KW-0812">Transmembrane</keyword>
<dbReference type="Pfam" id="PF02518">
    <property type="entry name" value="HATPase_c"/>
    <property type="match status" value="1"/>
</dbReference>
<feature type="domain" description="PAC" evidence="11">
    <location>
        <begin position="315"/>
        <end position="367"/>
    </location>
</feature>
<dbReference type="InterPro" id="IPR035965">
    <property type="entry name" value="PAS-like_dom_sf"/>
</dbReference>
<organism evidence="12 13">
    <name type="scientific">Lichenibacterium ramalinae</name>
    <dbReference type="NCBI Taxonomy" id="2316527"/>
    <lineage>
        <taxon>Bacteria</taxon>
        <taxon>Pseudomonadati</taxon>
        <taxon>Pseudomonadota</taxon>
        <taxon>Alphaproteobacteria</taxon>
        <taxon>Hyphomicrobiales</taxon>
        <taxon>Lichenihabitantaceae</taxon>
        <taxon>Lichenibacterium</taxon>
    </lineage>
</organism>
<keyword evidence="7" id="KW-0175">Coiled coil</keyword>
<dbReference type="SUPFAM" id="SSF55874">
    <property type="entry name" value="ATPase domain of HSP90 chaperone/DNA topoisomerase II/histidine kinase"/>
    <property type="match status" value="1"/>
</dbReference>
<keyword evidence="5" id="KW-0418">Kinase</keyword>
<keyword evidence="4" id="KW-0808">Transferase</keyword>
<dbReference type="InterPro" id="IPR003594">
    <property type="entry name" value="HATPase_dom"/>
</dbReference>
<comment type="caution">
    <text evidence="12">The sequence shown here is derived from an EMBL/GenBank/DDBJ whole genome shotgun (WGS) entry which is preliminary data.</text>
</comment>
<dbReference type="AlphaFoldDB" id="A0A4Q2RFC6"/>
<dbReference type="PANTHER" id="PTHR43711:SF26">
    <property type="entry name" value="SENSOR HISTIDINE KINASE RCSC"/>
    <property type="match status" value="1"/>
</dbReference>
<dbReference type="InterPro" id="IPR000700">
    <property type="entry name" value="PAS-assoc_C"/>
</dbReference>
<dbReference type="PANTHER" id="PTHR43711">
    <property type="entry name" value="TWO-COMPONENT HISTIDINE KINASE"/>
    <property type="match status" value="1"/>
</dbReference>
<name>A0A4Q2RFC6_9HYPH</name>
<gene>
    <name evidence="12" type="ORF">D3272_08180</name>
</gene>
<feature type="transmembrane region" description="Helical" evidence="9">
    <location>
        <begin position="206"/>
        <end position="225"/>
    </location>
</feature>
<evidence type="ECO:0000256" key="2">
    <source>
        <dbReference type="ARBA" id="ARBA00012438"/>
    </source>
</evidence>
<dbReference type="InterPro" id="IPR050736">
    <property type="entry name" value="Sensor_HK_Regulatory"/>
</dbReference>
<reference evidence="12 13" key="1">
    <citation type="submission" date="2018-09" db="EMBL/GenBank/DDBJ databases">
        <authorList>
            <person name="Grouzdev D.S."/>
            <person name="Krutkina M.S."/>
        </authorList>
    </citation>
    <scope>NUCLEOTIDE SEQUENCE [LARGE SCALE GENOMIC DNA]</scope>
    <source>
        <strain evidence="12 13">RmlP001</strain>
    </source>
</reference>
<dbReference type="EC" id="2.7.13.3" evidence="2"/>
<dbReference type="Pfam" id="PF12860">
    <property type="entry name" value="PAS_7"/>
    <property type="match status" value="1"/>
</dbReference>
<keyword evidence="9" id="KW-0472">Membrane</keyword>
<dbReference type="PROSITE" id="PS50109">
    <property type="entry name" value="HIS_KIN"/>
    <property type="match status" value="1"/>
</dbReference>
<dbReference type="SMART" id="SM00387">
    <property type="entry name" value="HATPase_c"/>
    <property type="match status" value="1"/>
</dbReference>
<dbReference type="SUPFAM" id="SSF55785">
    <property type="entry name" value="PYP-like sensor domain (PAS domain)"/>
    <property type="match status" value="2"/>
</dbReference>
<dbReference type="InterPro" id="IPR004358">
    <property type="entry name" value="Sig_transdc_His_kin-like_C"/>
</dbReference>
<evidence type="ECO:0000313" key="13">
    <source>
        <dbReference type="Proteomes" id="UP000289411"/>
    </source>
</evidence>
<dbReference type="GO" id="GO:0000155">
    <property type="term" value="F:phosphorelay sensor kinase activity"/>
    <property type="evidence" value="ECO:0007669"/>
    <property type="project" value="InterPro"/>
</dbReference>
<evidence type="ECO:0000256" key="9">
    <source>
        <dbReference type="SAM" id="Phobius"/>
    </source>
</evidence>
<evidence type="ECO:0000256" key="8">
    <source>
        <dbReference type="SAM" id="MobiDB-lite"/>
    </source>
</evidence>
<evidence type="ECO:0000256" key="3">
    <source>
        <dbReference type="ARBA" id="ARBA00022553"/>
    </source>
</evidence>
<dbReference type="InterPro" id="IPR013655">
    <property type="entry name" value="PAS_fold_3"/>
</dbReference>
<keyword evidence="13" id="KW-1185">Reference proteome</keyword>
<dbReference type="InterPro" id="IPR036890">
    <property type="entry name" value="HATPase_C_sf"/>
</dbReference>
<dbReference type="PROSITE" id="PS50113">
    <property type="entry name" value="PAC"/>
    <property type="match status" value="1"/>
</dbReference>
<dbReference type="InterPro" id="IPR003661">
    <property type="entry name" value="HisK_dim/P_dom"/>
</dbReference>
<dbReference type="Pfam" id="PF00512">
    <property type="entry name" value="HisKA"/>
    <property type="match status" value="1"/>
</dbReference>
<dbReference type="OrthoDB" id="9801651at2"/>
<dbReference type="CDD" id="cd00130">
    <property type="entry name" value="PAS"/>
    <property type="match status" value="1"/>
</dbReference>
<evidence type="ECO:0000256" key="5">
    <source>
        <dbReference type="ARBA" id="ARBA00022777"/>
    </source>
</evidence>
<dbReference type="PRINTS" id="PR00344">
    <property type="entry name" value="BCTRLSENSOR"/>
</dbReference>
<dbReference type="SMART" id="SM00388">
    <property type="entry name" value="HisKA"/>
    <property type="match status" value="1"/>
</dbReference>
<dbReference type="NCBIfam" id="TIGR00229">
    <property type="entry name" value="sensory_box"/>
    <property type="match status" value="1"/>
</dbReference>